<dbReference type="NCBIfam" id="TIGR00254">
    <property type="entry name" value="GGDEF"/>
    <property type="match status" value="1"/>
</dbReference>
<dbReference type="SUPFAM" id="SSF55785">
    <property type="entry name" value="PYP-like sensor domain (PAS domain)"/>
    <property type="match status" value="3"/>
</dbReference>
<feature type="domain" description="EAL" evidence="4">
    <location>
        <begin position="549"/>
        <end position="802"/>
    </location>
</feature>
<dbReference type="Pfam" id="PF00563">
    <property type="entry name" value="EAL"/>
    <property type="match status" value="1"/>
</dbReference>
<dbReference type="RefSeq" id="WP_261500924.1">
    <property type="nucleotide sequence ID" value="NZ_JAODYH010000006.1"/>
</dbReference>
<dbReference type="InterPro" id="IPR029787">
    <property type="entry name" value="Nucleotide_cyclase"/>
</dbReference>
<dbReference type="CDD" id="cd01949">
    <property type="entry name" value="GGDEF"/>
    <property type="match status" value="1"/>
</dbReference>
<protein>
    <submittedName>
        <fullName evidence="6">EAL domain-containing protein</fullName>
    </submittedName>
</protein>
<dbReference type="PANTHER" id="PTHR44757:SF2">
    <property type="entry name" value="BIOFILM ARCHITECTURE MAINTENANCE PROTEIN MBAA"/>
    <property type="match status" value="1"/>
</dbReference>
<dbReference type="NCBIfam" id="TIGR00229">
    <property type="entry name" value="sensory_box"/>
    <property type="match status" value="2"/>
</dbReference>
<dbReference type="Gene3D" id="3.20.20.450">
    <property type="entry name" value="EAL domain"/>
    <property type="match status" value="1"/>
</dbReference>
<dbReference type="SMART" id="SM00052">
    <property type="entry name" value="EAL"/>
    <property type="match status" value="1"/>
</dbReference>
<evidence type="ECO:0000259" key="5">
    <source>
        <dbReference type="PROSITE" id="PS50887"/>
    </source>
</evidence>
<feature type="domain" description="PAS" evidence="2">
    <location>
        <begin position="130"/>
        <end position="187"/>
    </location>
</feature>
<reference evidence="6 7" key="1">
    <citation type="submission" date="2022-09" db="EMBL/GenBank/DDBJ databases">
        <title>Draft genome of isolate Be4.</title>
        <authorList>
            <person name="Sanchez-Castro I."/>
            <person name="Martinez-Rodriguez P."/>
            <person name="Descostes M."/>
            <person name="Merroun M."/>
        </authorList>
    </citation>
    <scope>NUCLEOTIDE SEQUENCE [LARGE SCALE GENOMIC DNA]</scope>
    <source>
        <strain evidence="6 7">Be4</strain>
    </source>
</reference>
<dbReference type="InterPro" id="IPR000700">
    <property type="entry name" value="PAS-assoc_C"/>
</dbReference>
<dbReference type="CDD" id="cd01948">
    <property type="entry name" value="EAL"/>
    <property type="match status" value="1"/>
</dbReference>
<keyword evidence="7" id="KW-1185">Reference proteome</keyword>
<dbReference type="SUPFAM" id="SSF55073">
    <property type="entry name" value="Nucleotide cyclase"/>
    <property type="match status" value="1"/>
</dbReference>
<dbReference type="InterPro" id="IPR001633">
    <property type="entry name" value="EAL_dom"/>
</dbReference>
<comment type="caution">
    <text evidence="6">The sequence shown here is derived from an EMBL/GenBank/DDBJ whole genome shotgun (WGS) entry which is preliminary data.</text>
</comment>
<dbReference type="PROSITE" id="PS50883">
    <property type="entry name" value="EAL"/>
    <property type="match status" value="1"/>
</dbReference>
<evidence type="ECO:0000259" key="4">
    <source>
        <dbReference type="PROSITE" id="PS50883"/>
    </source>
</evidence>
<dbReference type="CDD" id="cd00130">
    <property type="entry name" value="PAS"/>
    <property type="match status" value="2"/>
</dbReference>
<dbReference type="Pfam" id="PF13188">
    <property type="entry name" value="PAS_8"/>
    <property type="match status" value="2"/>
</dbReference>
<feature type="domain" description="PAC" evidence="3">
    <location>
        <begin position="324"/>
        <end position="376"/>
    </location>
</feature>
<evidence type="ECO:0000256" key="1">
    <source>
        <dbReference type="SAM" id="MobiDB-lite"/>
    </source>
</evidence>
<dbReference type="InterPro" id="IPR000014">
    <property type="entry name" value="PAS"/>
</dbReference>
<dbReference type="SUPFAM" id="SSF141868">
    <property type="entry name" value="EAL domain-like"/>
    <property type="match status" value="1"/>
</dbReference>
<sequence>MTPSLETLWHQALDELLEAVWLIDEETLCIHFANRAAEKLTAYERQAMQGMPVQALAATPKDLCLWDDEGQWRAGSQTLTQVLCRDGSLRPVEQRVQRIASPDGSEAGWIQMTMLDRSEQAHNEQELEALLSDLRATLDSAADGMLVCSQDGSIRAFNHRLAAIWGLPPDMLVQRNDAAVLTHMADKVGDHAAYVQRLEELQRQPLLEATDVLTLHGGQIIERRSVPQLKRGAPIGRIHSFRDITREVEVQAGLELAARVFEFSLDAIFIADAEHRLVRANPACLRLMAAQDCKGREVQGLFGGSTPANWYASAAHEWRRGGFWQGNLWLEQGGQQRCAVRLSWVALRDAQGSVFQTIGFMRDMTQQQQAQQRIEELAYSDALTGLPNRLSLSTHVAQAIEQAKSSGGVFAILYIDLDHFKIINDSLGHQFGDRVLKLVAERLQACLRSVDLLSRLGGDEFVLYLHGCDEALAASVAQRILREMLHPFLLDGLGFSVQCSIGVAQYPSHGDTLDELIKQADTAMYRVKERGRGHYSFYQPQMNSGLLSRMKLEHAMRQALEHGRMAVYFQPQVHIGSNKIMGAEALLRWTDPEFGVVSPAVFIPMAEESGYIVTLGAWVLEESIREAVHWSTQGLPLQVSVNVSALEFRQTDFVERLKSLLVKHGLPAHLLELELTESILLQDAQEMAARVRAIADLGVGLVIDDFGTGYSSLGYLKKLPIAKIKIDQSFVRGLPHDAGDRAIVTAIISLGQALGMEVVAEGVETCAQRDCLRDMHCHFFQGFLCAPGLPAEAFSERMRSQGVAHDDDWGAGPDATNNWIASQTEGRGPQ</sequence>
<dbReference type="InterPro" id="IPR043128">
    <property type="entry name" value="Rev_trsase/Diguanyl_cyclase"/>
</dbReference>
<dbReference type="Pfam" id="PF13426">
    <property type="entry name" value="PAS_9"/>
    <property type="match status" value="1"/>
</dbReference>
<evidence type="ECO:0000259" key="3">
    <source>
        <dbReference type="PROSITE" id="PS50113"/>
    </source>
</evidence>
<gene>
    <name evidence="6" type="ORF">N0K08_13550</name>
</gene>
<dbReference type="PANTHER" id="PTHR44757">
    <property type="entry name" value="DIGUANYLATE CYCLASE DGCP"/>
    <property type="match status" value="1"/>
</dbReference>
<organism evidence="6 7">
    <name type="scientific">Acidovorax bellezanensis</name>
    <dbReference type="NCBI Taxonomy" id="2976702"/>
    <lineage>
        <taxon>Bacteria</taxon>
        <taxon>Pseudomonadati</taxon>
        <taxon>Pseudomonadota</taxon>
        <taxon>Betaproteobacteria</taxon>
        <taxon>Burkholderiales</taxon>
        <taxon>Comamonadaceae</taxon>
        <taxon>Acidovorax</taxon>
    </lineage>
</organism>
<dbReference type="EMBL" id="JAODYH010000006">
    <property type="protein sequence ID" value="MCT9811670.1"/>
    <property type="molecule type" value="Genomic_DNA"/>
</dbReference>
<dbReference type="InterPro" id="IPR035919">
    <property type="entry name" value="EAL_sf"/>
</dbReference>
<feature type="region of interest" description="Disordered" evidence="1">
    <location>
        <begin position="802"/>
        <end position="830"/>
    </location>
</feature>
<dbReference type="SMART" id="SM00091">
    <property type="entry name" value="PAS"/>
    <property type="match status" value="3"/>
</dbReference>
<dbReference type="InterPro" id="IPR000160">
    <property type="entry name" value="GGDEF_dom"/>
</dbReference>
<dbReference type="PROSITE" id="PS50887">
    <property type="entry name" value="GGDEF"/>
    <property type="match status" value="1"/>
</dbReference>
<dbReference type="Gene3D" id="3.30.450.20">
    <property type="entry name" value="PAS domain"/>
    <property type="match status" value="3"/>
</dbReference>
<accession>A0ABT2PN38</accession>
<feature type="compositionally biased region" description="Polar residues" evidence="1">
    <location>
        <begin position="815"/>
        <end position="830"/>
    </location>
</feature>
<evidence type="ECO:0000259" key="2">
    <source>
        <dbReference type="PROSITE" id="PS50112"/>
    </source>
</evidence>
<evidence type="ECO:0000313" key="6">
    <source>
        <dbReference type="EMBL" id="MCT9811670.1"/>
    </source>
</evidence>
<dbReference type="PROSITE" id="PS50113">
    <property type="entry name" value="PAC"/>
    <property type="match status" value="1"/>
</dbReference>
<proteinExistence type="predicted"/>
<dbReference type="Pfam" id="PF00990">
    <property type="entry name" value="GGDEF"/>
    <property type="match status" value="1"/>
</dbReference>
<dbReference type="Gene3D" id="3.30.70.270">
    <property type="match status" value="1"/>
</dbReference>
<name>A0ABT2PN38_9BURK</name>
<dbReference type="SMART" id="SM00267">
    <property type="entry name" value="GGDEF"/>
    <property type="match status" value="1"/>
</dbReference>
<evidence type="ECO:0000313" key="7">
    <source>
        <dbReference type="Proteomes" id="UP001525968"/>
    </source>
</evidence>
<dbReference type="Proteomes" id="UP001525968">
    <property type="component" value="Unassembled WGS sequence"/>
</dbReference>
<dbReference type="InterPro" id="IPR052155">
    <property type="entry name" value="Biofilm_reg_signaling"/>
</dbReference>
<dbReference type="InterPro" id="IPR035965">
    <property type="entry name" value="PAS-like_dom_sf"/>
</dbReference>
<feature type="domain" description="GGDEF" evidence="5">
    <location>
        <begin position="408"/>
        <end position="540"/>
    </location>
</feature>
<dbReference type="PROSITE" id="PS50112">
    <property type="entry name" value="PAS"/>
    <property type="match status" value="1"/>
</dbReference>